<feature type="domain" description="ComEC/Rec2-related protein" evidence="8">
    <location>
        <begin position="301"/>
        <end position="580"/>
    </location>
</feature>
<feature type="transmembrane region" description="Helical" evidence="7">
    <location>
        <begin position="79"/>
        <end position="99"/>
    </location>
</feature>
<feature type="transmembrane region" description="Helical" evidence="7">
    <location>
        <begin position="560"/>
        <end position="578"/>
    </location>
</feature>
<evidence type="ECO:0000313" key="11">
    <source>
        <dbReference type="Proteomes" id="UP000249590"/>
    </source>
</evidence>
<feature type="transmembrane region" description="Helical" evidence="7">
    <location>
        <begin position="406"/>
        <end position="424"/>
    </location>
</feature>
<evidence type="ECO:0000259" key="9">
    <source>
        <dbReference type="Pfam" id="PF13567"/>
    </source>
</evidence>
<dbReference type="GO" id="GO:0005886">
    <property type="term" value="C:plasma membrane"/>
    <property type="evidence" value="ECO:0007669"/>
    <property type="project" value="UniProtKB-SubCell"/>
</dbReference>
<sequence>MKLSARCVAGHPRPRRPSEVEESCDGGHGATHARRCPAPGAGARGPVGGGPTVSLALPRTRANFDLRARLATWVEHERAFGRFQLWLPVLAVAGIFVAVELPLEIAPWWPGAALIAAVSARFAAGRSIRFAPLAAPLLALAAFLAGMGALGLEERLGGTPVVRSAQTVEFSGRIVDAEVREPGRVSAIVAVTEGSFRGAMPHRIRLSIRGSGPFPVGAAVRGKARLFPLQGPVYPGGYDSGRRLYFDGIGATGFAYGPPEVTAPPPPRSLPALVDRLRSGVAERIEATLGQTPGAAFATALLVGRRGAMNADDVEALRVSGLGHILAISGLHMALVAGSVFAAVRFLLALWPRLAVSAPIRKWAAVAGLAAATFYLALSGGSVSTVRAYVMLVVALAAILLDRPALTMRTVAVAAVVVIAMDPVCVTEPSFQMSFLAVVALVGFYEWWSKQRTRLVRGRPWPVTAFVLGLLLTSLIAGLATAPAAAYHFHRLAPFGLPANLAAMPIVTILVMPAGVLSLALMPFGLEALPLALMRWGLDLVLGIARAAADATGDAGLTGALPPAAAILAAFGLVWLALFTAPWRLAGALFIAGGLAVAPLAPRFDVMVSETAETIAARGTDGRLALMGDTDGFVAELWLKADADPRTEAAGTARCDPLGCTLPLGEGRLARPVSPRALAEDCALAEVVVAALTAVRCPAPLVIDRRTLVRHGATVAWRNQGVWEVRTARPYGVVRRWQVEPEVPYD</sequence>
<evidence type="ECO:0000256" key="7">
    <source>
        <dbReference type="SAM" id="Phobius"/>
    </source>
</evidence>
<protein>
    <submittedName>
        <fullName evidence="10">Competence protein ComEC</fullName>
    </submittedName>
</protein>
<name>A0A8B2NNG6_9HYPH</name>
<accession>A0A8B2NNG6</accession>
<evidence type="ECO:0000256" key="1">
    <source>
        <dbReference type="ARBA" id="ARBA00004651"/>
    </source>
</evidence>
<feature type="domain" description="DUF4131" evidence="9">
    <location>
        <begin position="107"/>
        <end position="259"/>
    </location>
</feature>
<evidence type="ECO:0000256" key="6">
    <source>
        <dbReference type="SAM" id="MobiDB-lite"/>
    </source>
</evidence>
<feature type="region of interest" description="Disordered" evidence="6">
    <location>
        <begin position="1"/>
        <end position="49"/>
    </location>
</feature>
<evidence type="ECO:0000259" key="8">
    <source>
        <dbReference type="Pfam" id="PF03772"/>
    </source>
</evidence>
<dbReference type="Proteomes" id="UP000249590">
    <property type="component" value="Unassembled WGS sequence"/>
</dbReference>
<comment type="subcellular location">
    <subcellularLocation>
        <location evidence="1">Cell membrane</location>
        <topology evidence="1">Multi-pass membrane protein</topology>
    </subcellularLocation>
</comment>
<dbReference type="InterPro" id="IPR052159">
    <property type="entry name" value="Competence_DNA_uptake"/>
</dbReference>
<evidence type="ECO:0000256" key="4">
    <source>
        <dbReference type="ARBA" id="ARBA00022989"/>
    </source>
</evidence>
<feature type="transmembrane region" description="Helical" evidence="7">
    <location>
        <begin position="460"/>
        <end position="482"/>
    </location>
</feature>
<keyword evidence="11" id="KW-1185">Reference proteome</keyword>
<feature type="transmembrane region" description="Helical" evidence="7">
    <location>
        <begin position="130"/>
        <end position="152"/>
    </location>
</feature>
<feature type="transmembrane region" description="Helical" evidence="7">
    <location>
        <begin position="360"/>
        <end position="378"/>
    </location>
</feature>
<dbReference type="EMBL" id="QHHQ01000004">
    <property type="protein sequence ID" value="RAH99808.1"/>
    <property type="molecule type" value="Genomic_DNA"/>
</dbReference>
<evidence type="ECO:0000256" key="5">
    <source>
        <dbReference type="ARBA" id="ARBA00023136"/>
    </source>
</evidence>
<evidence type="ECO:0000313" key="10">
    <source>
        <dbReference type="EMBL" id="RAH99808.1"/>
    </source>
</evidence>
<dbReference type="Pfam" id="PF13567">
    <property type="entry name" value="DUF4131"/>
    <property type="match status" value="1"/>
</dbReference>
<reference evidence="10 11" key="1">
    <citation type="submission" date="2018-05" db="EMBL/GenBank/DDBJ databases">
        <title>Acuticoccus sediminis sp. nov., isolated from deep-sea sediment of Indian Ocean.</title>
        <authorList>
            <person name="Liu X."/>
            <person name="Lai Q."/>
            <person name="Du Y."/>
            <person name="Sun F."/>
            <person name="Zhang X."/>
            <person name="Wang S."/>
            <person name="Shao Z."/>
        </authorList>
    </citation>
    <scope>NUCLEOTIDE SEQUENCE [LARGE SCALE GENOMIC DNA]</scope>
    <source>
        <strain evidence="10 11">PTG4-2</strain>
    </source>
</reference>
<feature type="transmembrane region" description="Helical" evidence="7">
    <location>
        <begin position="502"/>
        <end position="521"/>
    </location>
</feature>
<keyword evidence="2" id="KW-1003">Cell membrane</keyword>
<keyword evidence="4 7" id="KW-1133">Transmembrane helix</keyword>
<dbReference type="PANTHER" id="PTHR30619">
    <property type="entry name" value="DNA INTERNALIZATION/COMPETENCE PROTEIN COMEC/REC2"/>
    <property type="match status" value="1"/>
</dbReference>
<organism evidence="10 11">
    <name type="scientific">Acuticoccus sediminis</name>
    <dbReference type="NCBI Taxonomy" id="2184697"/>
    <lineage>
        <taxon>Bacteria</taxon>
        <taxon>Pseudomonadati</taxon>
        <taxon>Pseudomonadota</taxon>
        <taxon>Alphaproteobacteria</taxon>
        <taxon>Hyphomicrobiales</taxon>
        <taxon>Amorphaceae</taxon>
        <taxon>Acuticoccus</taxon>
    </lineage>
</organism>
<dbReference type="Pfam" id="PF03772">
    <property type="entry name" value="Competence"/>
    <property type="match status" value="1"/>
</dbReference>
<comment type="caution">
    <text evidence="10">The sequence shown here is derived from an EMBL/GenBank/DDBJ whole genome shotgun (WGS) entry which is preliminary data.</text>
</comment>
<gene>
    <name evidence="10" type="ORF">DLJ53_18795</name>
</gene>
<feature type="transmembrane region" description="Helical" evidence="7">
    <location>
        <begin position="325"/>
        <end position="348"/>
    </location>
</feature>
<dbReference type="NCBIfam" id="TIGR00360">
    <property type="entry name" value="ComEC_N-term"/>
    <property type="match status" value="1"/>
</dbReference>
<proteinExistence type="predicted"/>
<keyword evidence="3 7" id="KW-0812">Transmembrane</keyword>
<feature type="transmembrane region" description="Helical" evidence="7">
    <location>
        <begin position="528"/>
        <end position="548"/>
    </location>
</feature>
<evidence type="ECO:0000256" key="2">
    <source>
        <dbReference type="ARBA" id="ARBA00022475"/>
    </source>
</evidence>
<evidence type="ECO:0000256" key="3">
    <source>
        <dbReference type="ARBA" id="ARBA00022692"/>
    </source>
</evidence>
<keyword evidence="5 7" id="KW-0472">Membrane</keyword>
<dbReference type="AlphaFoldDB" id="A0A8B2NNG6"/>
<dbReference type="InterPro" id="IPR004477">
    <property type="entry name" value="ComEC_N"/>
</dbReference>
<dbReference type="PANTHER" id="PTHR30619:SF1">
    <property type="entry name" value="RECOMBINATION PROTEIN 2"/>
    <property type="match status" value="1"/>
</dbReference>
<feature type="transmembrane region" description="Helical" evidence="7">
    <location>
        <begin position="430"/>
        <end position="448"/>
    </location>
</feature>
<feature type="transmembrane region" description="Helical" evidence="7">
    <location>
        <begin position="585"/>
        <end position="602"/>
    </location>
</feature>
<dbReference type="InterPro" id="IPR025405">
    <property type="entry name" value="DUF4131"/>
</dbReference>